<accession>A0A166RNE6</accession>
<evidence type="ECO:0000313" key="6">
    <source>
        <dbReference type="EMBL" id="KZP28468.1"/>
    </source>
</evidence>
<evidence type="ECO:0000259" key="5">
    <source>
        <dbReference type="PROSITE" id="PS50865"/>
    </source>
</evidence>
<dbReference type="InterPro" id="IPR002893">
    <property type="entry name" value="Znf_MYND"/>
</dbReference>
<evidence type="ECO:0000313" key="7">
    <source>
        <dbReference type="Proteomes" id="UP000076532"/>
    </source>
</evidence>
<dbReference type="Proteomes" id="UP000076532">
    <property type="component" value="Unassembled WGS sequence"/>
</dbReference>
<evidence type="ECO:0000256" key="4">
    <source>
        <dbReference type="PROSITE-ProRule" id="PRU00134"/>
    </source>
</evidence>
<keyword evidence="1" id="KW-0479">Metal-binding</keyword>
<dbReference type="GO" id="GO:0008270">
    <property type="term" value="F:zinc ion binding"/>
    <property type="evidence" value="ECO:0007669"/>
    <property type="project" value="UniProtKB-KW"/>
</dbReference>
<evidence type="ECO:0000256" key="3">
    <source>
        <dbReference type="ARBA" id="ARBA00022833"/>
    </source>
</evidence>
<name>A0A166RNE6_9AGAM</name>
<feature type="domain" description="MYND-type" evidence="5">
    <location>
        <begin position="219"/>
        <end position="263"/>
    </location>
</feature>
<dbReference type="Gene3D" id="6.10.140.2220">
    <property type="match status" value="1"/>
</dbReference>
<reference evidence="6 7" key="1">
    <citation type="journal article" date="2016" name="Mol. Biol. Evol.">
        <title>Comparative Genomics of Early-Diverging Mushroom-Forming Fungi Provides Insights into the Origins of Lignocellulose Decay Capabilities.</title>
        <authorList>
            <person name="Nagy L.G."/>
            <person name="Riley R."/>
            <person name="Tritt A."/>
            <person name="Adam C."/>
            <person name="Daum C."/>
            <person name="Floudas D."/>
            <person name="Sun H."/>
            <person name="Yadav J.S."/>
            <person name="Pangilinan J."/>
            <person name="Larsson K.H."/>
            <person name="Matsuura K."/>
            <person name="Barry K."/>
            <person name="Labutti K."/>
            <person name="Kuo R."/>
            <person name="Ohm R.A."/>
            <person name="Bhattacharya S.S."/>
            <person name="Shirouzu T."/>
            <person name="Yoshinaga Y."/>
            <person name="Martin F.M."/>
            <person name="Grigoriev I.V."/>
            <person name="Hibbett D.S."/>
        </authorList>
    </citation>
    <scope>NUCLEOTIDE SEQUENCE [LARGE SCALE GENOMIC DNA]</scope>
    <source>
        <strain evidence="6 7">CBS 109695</strain>
    </source>
</reference>
<dbReference type="Pfam" id="PF01753">
    <property type="entry name" value="zf-MYND"/>
    <property type="match status" value="1"/>
</dbReference>
<dbReference type="SUPFAM" id="SSF144232">
    <property type="entry name" value="HIT/MYND zinc finger-like"/>
    <property type="match status" value="1"/>
</dbReference>
<keyword evidence="2 4" id="KW-0863">Zinc-finger</keyword>
<keyword evidence="7" id="KW-1185">Reference proteome</keyword>
<dbReference type="AlphaFoldDB" id="A0A166RNE6"/>
<protein>
    <recommendedName>
        <fullName evidence="5">MYND-type domain-containing protein</fullName>
    </recommendedName>
</protein>
<sequence length="268" mass="29092">MSYAYVTQEQADALMDVTVESLAGFCGIPGGEHIDEGNIDNLKRQLGILQSKPQPVQAKIHHEFAAKYLPVLADAYRASTGSLNAPMTMLNVISYTPYFIRFQRTPGGANLASFQAHRTAFSPANSPEALDMGSVGEITQFLATLLLLQGTSTLGLSEGENTNLLSNLDAWKRKYRGTGKAAEKASERCKALLTSEIGLPAGFDEVKIMVEKSVEQCGASGCSRRHQADPSEAPLSQCARCKTSVYCSKEHQKQAWPSHKGLCFQPTF</sequence>
<dbReference type="EMBL" id="KV417503">
    <property type="protein sequence ID" value="KZP28468.1"/>
    <property type="molecule type" value="Genomic_DNA"/>
</dbReference>
<gene>
    <name evidence="6" type="ORF">FIBSPDRAFT_1039588</name>
</gene>
<organism evidence="6 7">
    <name type="scientific">Athelia psychrophila</name>
    <dbReference type="NCBI Taxonomy" id="1759441"/>
    <lineage>
        <taxon>Eukaryota</taxon>
        <taxon>Fungi</taxon>
        <taxon>Dikarya</taxon>
        <taxon>Basidiomycota</taxon>
        <taxon>Agaricomycotina</taxon>
        <taxon>Agaricomycetes</taxon>
        <taxon>Agaricomycetidae</taxon>
        <taxon>Atheliales</taxon>
        <taxon>Atheliaceae</taxon>
        <taxon>Athelia</taxon>
    </lineage>
</organism>
<dbReference type="OrthoDB" id="432970at2759"/>
<evidence type="ECO:0000256" key="1">
    <source>
        <dbReference type="ARBA" id="ARBA00022723"/>
    </source>
</evidence>
<evidence type="ECO:0000256" key="2">
    <source>
        <dbReference type="ARBA" id="ARBA00022771"/>
    </source>
</evidence>
<dbReference type="PROSITE" id="PS50865">
    <property type="entry name" value="ZF_MYND_2"/>
    <property type="match status" value="1"/>
</dbReference>
<keyword evidence="3" id="KW-0862">Zinc</keyword>
<proteinExistence type="predicted"/>